<dbReference type="InterPro" id="IPR007168">
    <property type="entry name" value="Phageshock_PspC_N"/>
</dbReference>
<dbReference type="InterPro" id="IPR052027">
    <property type="entry name" value="PspC"/>
</dbReference>
<proteinExistence type="predicted"/>
<evidence type="ECO:0000313" key="9">
    <source>
        <dbReference type="Proteomes" id="UP000254808"/>
    </source>
</evidence>
<dbReference type="PANTHER" id="PTHR33885">
    <property type="entry name" value="PHAGE SHOCK PROTEIN C"/>
    <property type="match status" value="1"/>
</dbReference>
<keyword evidence="9" id="KW-1185">Reference proteome</keyword>
<evidence type="ECO:0000313" key="8">
    <source>
        <dbReference type="EMBL" id="AXI99695.1"/>
    </source>
</evidence>
<accession>A0A345UGU4</accession>
<gene>
    <name evidence="8" type="ORF">CYPRO_0408</name>
</gene>
<keyword evidence="3 6" id="KW-0812">Transmembrane</keyword>
<feature type="domain" description="Phage shock protein PspC N-terminal" evidence="7">
    <location>
        <begin position="3"/>
        <end position="60"/>
    </location>
</feature>
<dbReference type="EMBL" id="CP027806">
    <property type="protein sequence ID" value="AXI99695.1"/>
    <property type="molecule type" value="Genomic_DNA"/>
</dbReference>
<dbReference type="OrthoDB" id="5772680at2"/>
<reference evidence="8 9" key="1">
    <citation type="submission" date="2018-03" db="EMBL/GenBank/DDBJ databases">
        <title>Phenotypic and genomic properties of Cyclonatronum proteinivorum gen. nov., sp. nov., a haloalkaliphilic bacteroidete from soda lakes possessing Na+-translocating rhodopsin.</title>
        <authorList>
            <person name="Toshchakov S.V."/>
            <person name="Korzhenkov A."/>
            <person name="Samarov N.I."/>
            <person name="Kublanov I.V."/>
            <person name="Muntyan M.S."/>
            <person name="Sorokin D.Y."/>
        </authorList>
    </citation>
    <scope>NUCLEOTIDE SEQUENCE [LARGE SCALE GENOMIC DNA]</scope>
    <source>
        <strain evidence="8 9">Omega</strain>
    </source>
</reference>
<dbReference type="Pfam" id="PF04024">
    <property type="entry name" value="PspC"/>
    <property type="match status" value="1"/>
</dbReference>
<dbReference type="GO" id="GO:0005886">
    <property type="term" value="C:plasma membrane"/>
    <property type="evidence" value="ECO:0007669"/>
    <property type="project" value="UniProtKB-SubCell"/>
</dbReference>
<evidence type="ECO:0000256" key="4">
    <source>
        <dbReference type="ARBA" id="ARBA00022989"/>
    </source>
</evidence>
<sequence>MAKLKRSTSDKMLFGVCGGLAKHFDMDSTLIRVIWAIFVLVGWGSPIIIYAIMAMIMPPEY</sequence>
<keyword evidence="2" id="KW-1003">Cell membrane</keyword>
<dbReference type="PANTHER" id="PTHR33885:SF3">
    <property type="entry name" value="PHAGE SHOCK PROTEIN C"/>
    <property type="match status" value="1"/>
</dbReference>
<organism evidence="8 9">
    <name type="scientific">Cyclonatronum proteinivorum</name>
    <dbReference type="NCBI Taxonomy" id="1457365"/>
    <lineage>
        <taxon>Bacteria</taxon>
        <taxon>Pseudomonadati</taxon>
        <taxon>Balneolota</taxon>
        <taxon>Balneolia</taxon>
        <taxon>Balneolales</taxon>
        <taxon>Cyclonatronaceae</taxon>
        <taxon>Cyclonatronum</taxon>
    </lineage>
</organism>
<evidence type="ECO:0000256" key="5">
    <source>
        <dbReference type="ARBA" id="ARBA00023136"/>
    </source>
</evidence>
<evidence type="ECO:0000259" key="7">
    <source>
        <dbReference type="Pfam" id="PF04024"/>
    </source>
</evidence>
<protein>
    <submittedName>
        <fullName evidence="8">Phage shock protein C (PspC) family protein</fullName>
    </submittedName>
</protein>
<evidence type="ECO:0000256" key="1">
    <source>
        <dbReference type="ARBA" id="ARBA00004162"/>
    </source>
</evidence>
<dbReference type="Proteomes" id="UP000254808">
    <property type="component" value="Chromosome"/>
</dbReference>
<evidence type="ECO:0000256" key="6">
    <source>
        <dbReference type="SAM" id="Phobius"/>
    </source>
</evidence>
<dbReference type="KEGG" id="cprv:CYPRO_0408"/>
<keyword evidence="5 6" id="KW-0472">Membrane</keyword>
<feature type="transmembrane region" description="Helical" evidence="6">
    <location>
        <begin position="33"/>
        <end position="57"/>
    </location>
</feature>
<name>A0A345UGU4_9BACT</name>
<dbReference type="AlphaFoldDB" id="A0A345UGU4"/>
<evidence type="ECO:0000256" key="3">
    <source>
        <dbReference type="ARBA" id="ARBA00022692"/>
    </source>
</evidence>
<keyword evidence="4 6" id="KW-1133">Transmembrane helix</keyword>
<comment type="subcellular location">
    <subcellularLocation>
        <location evidence="1">Cell membrane</location>
        <topology evidence="1">Single-pass membrane protein</topology>
    </subcellularLocation>
</comment>
<evidence type="ECO:0000256" key="2">
    <source>
        <dbReference type="ARBA" id="ARBA00022475"/>
    </source>
</evidence>